<dbReference type="EC" id="1.4.3.3" evidence="6"/>
<evidence type="ECO:0000256" key="1">
    <source>
        <dbReference type="ARBA" id="ARBA00001974"/>
    </source>
</evidence>
<comment type="caution">
    <text evidence="10">The sequence shown here is derived from an EMBL/GenBank/DDBJ whole genome shotgun (WGS) entry which is preliminary data.</text>
</comment>
<dbReference type="GO" id="GO:0003884">
    <property type="term" value="F:D-amino-acid oxidase activity"/>
    <property type="evidence" value="ECO:0007669"/>
    <property type="project" value="UniProtKB-EC"/>
</dbReference>
<dbReference type="SUPFAM" id="SSF51905">
    <property type="entry name" value="FAD/NAD(P)-binding domain"/>
    <property type="match status" value="1"/>
</dbReference>
<dbReference type="PANTHER" id="PTHR11530:SF11">
    <property type="entry name" value="D-ASPARTATE OXIDASE"/>
    <property type="match status" value="1"/>
</dbReference>
<dbReference type="Gene3D" id="3.40.50.720">
    <property type="entry name" value="NAD(P)-binding Rossmann-like Domain"/>
    <property type="match status" value="2"/>
</dbReference>
<reference evidence="10 11" key="1">
    <citation type="submission" date="2020-07" db="EMBL/GenBank/DDBJ databases">
        <authorList>
            <person name="Feng X."/>
        </authorList>
    </citation>
    <scope>NUCLEOTIDE SEQUENCE [LARGE SCALE GENOMIC DNA]</scope>
    <source>
        <strain evidence="10 11">JCM23202</strain>
    </source>
</reference>
<comment type="catalytic activity">
    <reaction evidence="8">
        <text>a D-alpha-amino acid + O2 + H2O = a 2-oxocarboxylate + H2O2 + NH4(+)</text>
        <dbReference type="Rhea" id="RHEA:21816"/>
        <dbReference type="ChEBI" id="CHEBI:15377"/>
        <dbReference type="ChEBI" id="CHEBI:15379"/>
        <dbReference type="ChEBI" id="CHEBI:16240"/>
        <dbReference type="ChEBI" id="CHEBI:28938"/>
        <dbReference type="ChEBI" id="CHEBI:35179"/>
        <dbReference type="ChEBI" id="CHEBI:59871"/>
        <dbReference type="EC" id="1.4.3.3"/>
    </reaction>
    <physiologicalReaction direction="left-to-right" evidence="8">
        <dbReference type="Rhea" id="RHEA:21817"/>
    </physiologicalReaction>
</comment>
<dbReference type="Proteomes" id="UP000526501">
    <property type="component" value="Unassembled WGS sequence"/>
</dbReference>
<dbReference type="InterPro" id="IPR036188">
    <property type="entry name" value="FAD/NAD-bd_sf"/>
</dbReference>
<evidence type="ECO:0000256" key="6">
    <source>
        <dbReference type="ARBA" id="ARBA00039101"/>
    </source>
</evidence>
<evidence type="ECO:0000256" key="3">
    <source>
        <dbReference type="ARBA" id="ARBA00022630"/>
    </source>
</evidence>
<dbReference type="GO" id="GO:0071949">
    <property type="term" value="F:FAD binding"/>
    <property type="evidence" value="ECO:0007669"/>
    <property type="project" value="InterPro"/>
</dbReference>
<comment type="similarity">
    <text evidence="2">Belongs to the DAMOX/DASOX family.</text>
</comment>
<evidence type="ECO:0000259" key="9">
    <source>
        <dbReference type="Pfam" id="PF01266"/>
    </source>
</evidence>
<evidence type="ECO:0000256" key="8">
    <source>
        <dbReference type="ARBA" id="ARBA00049547"/>
    </source>
</evidence>
<gene>
    <name evidence="10" type="ORF">H5P27_14145</name>
</gene>
<feature type="domain" description="FAD dependent oxidoreductase" evidence="9">
    <location>
        <begin position="121"/>
        <end position="387"/>
    </location>
</feature>
<dbReference type="EMBL" id="JACHVC010000012">
    <property type="protein sequence ID" value="MBC2607191.1"/>
    <property type="molecule type" value="Genomic_DNA"/>
</dbReference>
<dbReference type="Pfam" id="PF01266">
    <property type="entry name" value="DAO"/>
    <property type="match status" value="1"/>
</dbReference>
<keyword evidence="4" id="KW-0274">FAD</keyword>
<name>A0A7X1E9C7_9BACT</name>
<evidence type="ECO:0000313" key="11">
    <source>
        <dbReference type="Proteomes" id="UP000526501"/>
    </source>
</evidence>
<dbReference type="PANTHER" id="PTHR11530">
    <property type="entry name" value="D-AMINO ACID OXIDASE"/>
    <property type="match status" value="1"/>
</dbReference>
<sequence>MSSNFQRREFLRLAGLGLGLGVSGNFALGADKSKTLSVAREHTNYHAFGEMPLVRASQDRIVKETVGLRPFRESGPNLTHEKIGEKSVFHNYGHGGSGWSLSWGTSTQVTQEALSTGEEEFAVIGCGAVGLTSAIILQRAGKKVSIYSKDRHPNITSSVATGVWSPDSRICLKEYATEEFGAWWNKTCRTSFKMYQTFLGLPGSPIEWTDSYAVSNKPWDAEREKDPNDTQPEYGHFNDYVKDLTPQFVELKKSENPFSEPYAKKGSRMIFNISAYHQTLLNEFTSLGGRLYHREFTSPSQFSELPAPVIINATGLGSKTLFNDKQMRPVRGQLTVLVPQPELHYGFANEEAYVIPRRDGVVLGTISNGIIDSTDLNVNPQQSYDAVSAIAKSMTASKIAKSLA</sequence>
<keyword evidence="5" id="KW-0560">Oxidoreductase</keyword>
<dbReference type="InterPro" id="IPR006076">
    <property type="entry name" value="FAD-dep_OxRdtase"/>
</dbReference>
<evidence type="ECO:0000256" key="7">
    <source>
        <dbReference type="ARBA" id="ARBA00039751"/>
    </source>
</evidence>
<accession>A0A7X1E9C7</accession>
<evidence type="ECO:0000256" key="2">
    <source>
        <dbReference type="ARBA" id="ARBA00006730"/>
    </source>
</evidence>
<comment type="cofactor">
    <cofactor evidence="1">
        <name>FAD</name>
        <dbReference type="ChEBI" id="CHEBI:57692"/>
    </cofactor>
</comment>
<dbReference type="GO" id="GO:0019478">
    <property type="term" value="P:D-amino acid catabolic process"/>
    <property type="evidence" value="ECO:0007669"/>
    <property type="project" value="TreeGrafter"/>
</dbReference>
<evidence type="ECO:0000313" key="10">
    <source>
        <dbReference type="EMBL" id="MBC2607191.1"/>
    </source>
</evidence>
<dbReference type="RefSeq" id="WP_185661048.1">
    <property type="nucleotide sequence ID" value="NZ_CAWPOO010000012.1"/>
</dbReference>
<protein>
    <recommendedName>
        <fullName evidence="7">D-amino-acid oxidase</fullName>
        <ecNumber evidence="6">1.4.3.3</ecNumber>
    </recommendedName>
</protein>
<keyword evidence="3" id="KW-0285">Flavoprotein</keyword>
<evidence type="ECO:0000256" key="5">
    <source>
        <dbReference type="ARBA" id="ARBA00023002"/>
    </source>
</evidence>
<evidence type="ECO:0000256" key="4">
    <source>
        <dbReference type="ARBA" id="ARBA00022827"/>
    </source>
</evidence>
<dbReference type="AlphaFoldDB" id="A0A7X1E9C7"/>
<organism evidence="10 11">
    <name type="scientific">Pelagicoccus albus</name>
    <dbReference type="NCBI Taxonomy" id="415222"/>
    <lineage>
        <taxon>Bacteria</taxon>
        <taxon>Pseudomonadati</taxon>
        <taxon>Verrucomicrobiota</taxon>
        <taxon>Opitutia</taxon>
        <taxon>Puniceicoccales</taxon>
        <taxon>Pelagicoccaceae</taxon>
        <taxon>Pelagicoccus</taxon>
    </lineage>
</organism>
<dbReference type="InterPro" id="IPR023209">
    <property type="entry name" value="DAO"/>
</dbReference>
<proteinExistence type="inferred from homology"/>
<keyword evidence="11" id="KW-1185">Reference proteome</keyword>
<dbReference type="Gene3D" id="3.30.9.10">
    <property type="entry name" value="D-Amino Acid Oxidase, subunit A, domain 2"/>
    <property type="match status" value="1"/>
</dbReference>
<dbReference type="GO" id="GO:0005737">
    <property type="term" value="C:cytoplasm"/>
    <property type="evidence" value="ECO:0007669"/>
    <property type="project" value="TreeGrafter"/>
</dbReference>